<dbReference type="GO" id="GO:0003899">
    <property type="term" value="F:DNA-directed RNA polymerase activity"/>
    <property type="evidence" value="ECO:0007669"/>
    <property type="project" value="UniProtKB-EC"/>
</dbReference>
<keyword evidence="4 6" id="KW-0548">Nucleotidyltransferase</keyword>
<evidence type="ECO:0000313" key="10">
    <source>
        <dbReference type="Proteomes" id="UP000594638"/>
    </source>
</evidence>
<feature type="compositionally biased region" description="Basic and acidic residues" evidence="7">
    <location>
        <begin position="25"/>
        <end position="40"/>
    </location>
</feature>
<organism evidence="9 10">
    <name type="scientific">Olea europaea subsp. europaea</name>
    <dbReference type="NCBI Taxonomy" id="158383"/>
    <lineage>
        <taxon>Eukaryota</taxon>
        <taxon>Viridiplantae</taxon>
        <taxon>Streptophyta</taxon>
        <taxon>Embryophyta</taxon>
        <taxon>Tracheophyta</taxon>
        <taxon>Spermatophyta</taxon>
        <taxon>Magnoliopsida</taxon>
        <taxon>eudicotyledons</taxon>
        <taxon>Gunneridae</taxon>
        <taxon>Pentapetalae</taxon>
        <taxon>asterids</taxon>
        <taxon>lamiids</taxon>
        <taxon>Lamiales</taxon>
        <taxon>Oleaceae</taxon>
        <taxon>Oleeae</taxon>
        <taxon>Olea</taxon>
    </lineage>
</organism>
<sequence length="319" mass="36731">MRIRNPKNRLRKILDACKNKTKCEGGDEIDVRGQDSDEPIKKKRSGCGAQQPKISIDGMKMIAEYKLQKKRSDDQEQLPEPVERKQQLTAEKVLSVLKRISDDDCQLLGLNPIYARPDWLILQVLPVPPPPVRPSVMMDTSSRSEDDLTHQLAMIVRHNENLKRQERNGAPAHIISEFAQLLQFHIATYFDNDLPGQPRSNSIGIEPMKSGFRFHDNFGFVRFRQIASVIRLQSSTLKLIFNFMITSGLFIFGKINYKNVSYHNMKDITKKFTINTIFHHVMYIFLHNTIRKIDGKTVIEQNTQKKLSVQNFVVLNPSS</sequence>
<accession>A0A8S0VDT1</accession>
<dbReference type="EMBL" id="CACTIH010009511">
    <property type="protein sequence ID" value="CAA3031979.1"/>
    <property type="molecule type" value="Genomic_DNA"/>
</dbReference>
<reference evidence="9 10" key="1">
    <citation type="submission" date="2019-12" db="EMBL/GenBank/DDBJ databases">
        <authorList>
            <person name="Alioto T."/>
            <person name="Alioto T."/>
            <person name="Gomez Garrido J."/>
        </authorList>
    </citation>
    <scope>NUCLEOTIDE SEQUENCE [LARGE SCALE GENOMIC DNA]</scope>
</reference>
<dbReference type="Gene3D" id="4.10.860.120">
    <property type="entry name" value="RNA polymerase II, clamp domain"/>
    <property type="match status" value="1"/>
</dbReference>
<evidence type="ECO:0000256" key="7">
    <source>
        <dbReference type="SAM" id="MobiDB-lite"/>
    </source>
</evidence>
<dbReference type="SUPFAM" id="SSF64484">
    <property type="entry name" value="beta and beta-prime subunits of DNA dependent RNA-polymerase"/>
    <property type="match status" value="1"/>
</dbReference>
<dbReference type="GO" id="GO:0006351">
    <property type="term" value="P:DNA-templated transcription"/>
    <property type="evidence" value="ECO:0007669"/>
    <property type="project" value="InterPro"/>
</dbReference>
<dbReference type="InterPro" id="IPR007080">
    <property type="entry name" value="RNA_pol_Rpb1_1"/>
</dbReference>
<dbReference type="Gramene" id="OE9A034969T1">
    <property type="protein sequence ID" value="OE9A034969C1"/>
    <property type="gene ID" value="OE9A034969"/>
</dbReference>
<evidence type="ECO:0000259" key="8">
    <source>
        <dbReference type="SMART" id="SM00663"/>
    </source>
</evidence>
<feature type="domain" description="RNA polymerase N-terminal" evidence="8">
    <location>
        <begin position="118"/>
        <end position="316"/>
    </location>
</feature>
<gene>
    <name evidence="9" type="ORF">OLEA9_A034969</name>
</gene>
<name>A0A8S0VDT1_OLEEU</name>
<dbReference type="InterPro" id="IPR044893">
    <property type="entry name" value="RNA_pol_Rpb1_clamp_domain"/>
</dbReference>
<dbReference type="Pfam" id="PF04997">
    <property type="entry name" value="RNA_pol_Rpb1_1"/>
    <property type="match status" value="1"/>
</dbReference>
<keyword evidence="3 6" id="KW-0808">Transferase</keyword>
<feature type="non-terminal residue" evidence="9">
    <location>
        <position position="1"/>
    </location>
</feature>
<dbReference type="GO" id="GO:0005665">
    <property type="term" value="C:RNA polymerase II, core complex"/>
    <property type="evidence" value="ECO:0007669"/>
    <property type="project" value="TreeGrafter"/>
</dbReference>
<comment type="function">
    <text evidence="6">DNA-dependent RNA polymerase catalyzes the transcription of DNA into RNA using the four ribonucleoside triphosphates as substrates.</text>
</comment>
<dbReference type="Proteomes" id="UP000594638">
    <property type="component" value="Unassembled WGS sequence"/>
</dbReference>
<comment type="similarity">
    <text evidence="1 6">Belongs to the RNA polymerase beta' chain family.</text>
</comment>
<keyword evidence="2 6" id="KW-0240">DNA-directed RNA polymerase</keyword>
<evidence type="ECO:0000256" key="6">
    <source>
        <dbReference type="RuleBase" id="RU004279"/>
    </source>
</evidence>
<evidence type="ECO:0000256" key="5">
    <source>
        <dbReference type="ARBA" id="ARBA00023163"/>
    </source>
</evidence>
<dbReference type="EC" id="2.7.7.6" evidence="6"/>
<dbReference type="OrthoDB" id="270392at2759"/>
<dbReference type="FunFam" id="4.10.860.120:FF:000002">
    <property type="entry name" value="DNA-directed RNA polymerase subunit"/>
    <property type="match status" value="1"/>
</dbReference>
<proteinExistence type="inferred from homology"/>
<evidence type="ECO:0000256" key="4">
    <source>
        <dbReference type="ARBA" id="ARBA00022695"/>
    </source>
</evidence>
<evidence type="ECO:0000256" key="2">
    <source>
        <dbReference type="ARBA" id="ARBA00022478"/>
    </source>
</evidence>
<dbReference type="InterPro" id="IPR006592">
    <property type="entry name" value="RNA_pol_N"/>
</dbReference>
<keyword evidence="5 6" id="KW-0804">Transcription</keyword>
<dbReference type="InterPro" id="IPR045867">
    <property type="entry name" value="DNA-dir_RpoC_beta_prime"/>
</dbReference>
<evidence type="ECO:0000313" key="9">
    <source>
        <dbReference type="EMBL" id="CAA3031979.1"/>
    </source>
</evidence>
<dbReference type="GO" id="GO:0003677">
    <property type="term" value="F:DNA binding"/>
    <property type="evidence" value="ECO:0007669"/>
    <property type="project" value="InterPro"/>
</dbReference>
<keyword evidence="10" id="KW-1185">Reference proteome</keyword>
<protein>
    <recommendedName>
        <fullName evidence="6">DNA-directed RNA polymerase subunit</fullName>
        <ecNumber evidence="6">2.7.7.6</ecNumber>
    </recommendedName>
</protein>
<comment type="catalytic activity">
    <reaction evidence="6">
        <text>RNA(n) + a ribonucleoside 5'-triphosphate = RNA(n+1) + diphosphate</text>
        <dbReference type="Rhea" id="RHEA:21248"/>
        <dbReference type="Rhea" id="RHEA-COMP:14527"/>
        <dbReference type="Rhea" id="RHEA-COMP:17342"/>
        <dbReference type="ChEBI" id="CHEBI:33019"/>
        <dbReference type="ChEBI" id="CHEBI:61557"/>
        <dbReference type="ChEBI" id="CHEBI:140395"/>
        <dbReference type="EC" id="2.7.7.6"/>
    </reaction>
</comment>
<evidence type="ECO:0000256" key="3">
    <source>
        <dbReference type="ARBA" id="ARBA00022679"/>
    </source>
</evidence>
<dbReference type="SMART" id="SM00663">
    <property type="entry name" value="RPOLA_N"/>
    <property type="match status" value="1"/>
</dbReference>
<comment type="caution">
    <text evidence="9">The sequence shown here is derived from an EMBL/GenBank/DDBJ whole genome shotgun (WGS) entry which is preliminary data.</text>
</comment>
<feature type="region of interest" description="Disordered" evidence="7">
    <location>
        <begin position="25"/>
        <end position="51"/>
    </location>
</feature>
<dbReference type="PANTHER" id="PTHR19376:SF37">
    <property type="entry name" value="DNA-DIRECTED RNA POLYMERASE II SUBUNIT RPB1"/>
    <property type="match status" value="1"/>
</dbReference>
<evidence type="ECO:0000256" key="1">
    <source>
        <dbReference type="ARBA" id="ARBA00006460"/>
    </source>
</evidence>
<dbReference type="PANTHER" id="PTHR19376">
    <property type="entry name" value="DNA-DIRECTED RNA POLYMERASE"/>
    <property type="match status" value="1"/>
</dbReference>
<dbReference type="AlphaFoldDB" id="A0A8S0VDT1"/>